<dbReference type="InterPro" id="IPR036397">
    <property type="entry name" value="RNaseH_sf"/>
</dbReference>
<comment type="caution">
    <text evidence="1">The sequence shown here is derived from an EMBL/GenBank/DDBJ whole genome shotgun (WGS) entry which is preliminary data.</text>
</comment>
<name>A0A8X6VC79_TRICX</name>
<evidence type="ECO:0000313" key="2">
    <source>
        <dbReference type="Proteomes" id="UP000887159"/>
    </source>
</evidence>
<sequence>MIMRQNHISIKTIQRELHAANIRGRVAIPKPLLYAWNAMERLQGTQTLQGTQLQWEQVIWSDESSLTVFQITERVFVCRTQAEAFHVDCMIQTVKQGESFENTSVHTSHCGQTWLHGHDDEVEYLTLCSQSPELNINEC</sequence>
<dbReference type="EMBL" id="BMAU01021233">
    <property type="protein sequence ID" value="GFY02573.1"/>
    <property type="molecule type" value="Genomic_DNA"/>
</dbReference>
<protein>
    <submittedName>
        <fullName evidence="1">Transposable element Tcb1 transposase</fullName>
    </submittedName>
</protein>
<accession>A0A8X6VC79</accession>
<gene>
    <name evidence="1" type="primary">TCB1_393</name>
    <name evidence="1" type="ORF">TNCV_3504531</name>
</gene>
<organism evidence="1 2">
    <name type="scientific">Trichonephila clavipes</name>
    <name type="common">Golden silk orbweaver</name>
    <name type="synonym">Nephila clavipes</name>
    <dbReference type="NCBI Taxonomy" id="2585209"/>
    <lineage>
        <taxon>Eukaryota</taxon>
        <taxon>Metazoa</taxon>
        <taxon>Ecdysozoa</taxon>
        <taxon>Arthropoda</taxon>
        <taxon>Chelicerata</taxon>
        <taxon>Arachnida</taxon>
        <taxon>Araneae</taxon>
        <taxon>Araneomorphae</taxon>
        <taxon>Entelegynae</taxon>
        <taxon>Araneoidea</taxon>
        <taxon>Nephilidae</taxon>
        <taxon>Trichonephila</taxon>
    </lineage>
</organism>
<dbReference type="GO" id="GO:0003676">
    <property type="term" value="F:nucleic acid binding"/>
    <property type="evidence" value="ECO:0007669"/>
    <property type="project" value="InterPro"/>
</dbReference>
<dbReference type="Proteomes" id="UP000887159">
    <property type="component" value="Unassembled WGS sequence"/>
</dbReference>
<dbReference type="AlphaFoldDB" id="A0A8X6VC79"/>
<proteinExistence type="predicted"/>
<reference evidence="1" key="1">
    <citation type="submission" date="2020-08" db="EMBL/GenBank/DDBJ databases">
        <title>Multicomponent nature underlies the extraordinary mechanical properties of spider dragline silk.</title>
        <authorList>
            <person name="Kono N."/>
            <person name="Nakamura H."/>
            <person name="Mori M."/>
            <person name="Yoshida Y."/>
            <person name="Ohtoshi R."/>
            <person name="Malay A.D."/>
            <person name="Moran D.A.P."/>
            <person name="Tomita M."/>
            <person name="Numata K."/>
            <person name="Arakawa K."/>
        </authorList>
    </citation>
    <scope>NUCLEOTIDE SEQUENCE</scope>
</reference>
<evidence type="ECO:0000313" key="1">
    <source>
        <dbReference type="EMBL" id="GFY02573.1"/>
    </source>
</evidence>
<keyword evidence="2" id="KW-1185">Reference proteome</keyword>
<dbReference type="Gene3D" id="3.30.420.10">
    <property type="entry name" value="Ribonuclease H-like superfamily/Ribonuclease H"/>
    <property type="match status" value="1"/>
</dbReference>